<feature type="region of interest" description="Disordered" evidence="8">
    <location>
        <begin position="525"/>
        <end position="804"/>
    </location>
</feature>
<evidence type="ECO:0000256" key="6">
    <source>
        <dbReference type="ARBA" id="ARBA00022884"/>
    </source>
</evidence>
<dbReference type="FunFam" id="1.25.40.180:FF:000020">
    <property type="entry name" value="Eukaryotic translation initiation factor subunit"/>
    <property type="match status" value="1"/>
</dbReference>
<dbReference type="InterPro" id="IPR003891">
    <property type="entry name" value="Initiation_fac_eIF4g_MI"/>
</dbReference>
<comment type="similarity">
    <text evidence="2">Belongs to the eukaryotic initiation factor 4G family.</text>
</comment>
<dbReference type="EMBL" id="JANBQB010000006">
    <property type="protein sequence ID" value="KAJ1985016.1"/>
    <property type="molecule type" value="Genomic_DNA"/>
</dbReference>
<dbReference type="InterPro" id="IPR003890">
    <property type="entry name" value="MIF4G-like_typ-3"/>
</dbReference>
<dbReference type="PANTHER" id="PTHR23253:SF9">
    <property type="entry name" value="EUKARYOTIC TRANSLATION INITIATION FACTOR 4 GAMMA 2"/>
    <property type="match status" value="1"/>
</dbReference>
<accession>A0A9W8EC06</accession>
<dbReference type="SMART" id="SM00543">
    <property type="entry name" value="MIF4G"/>
    <property type="match status" value="1"/>
</dbReference>
<evidence type="ECO:0000256" key="5">
    <source>
        <dbReference type="ARBA" id="ARBA00022553"/>
    </source>
</evidence>
<feature type="compositionally biased region" description="Polar residues" evidence="8">
    <location>
        <begin position="642"/>
        <end position="654"/>
    </location>
</feature>
<evidence type="ECO:0000259" key="9">
    <source>
        <dbReference type="PROSITE" id="PS51366"/>
    </source>
</evidence>
<feature type="compositionally biased region" description="Low complexity" evidence="8">
    <location>
        <begin position="525"/>
        <end position="540"/>
    </location>
</feature>
<dbReference type="GO" id="GO:0003743">
    <property type="term" value="F:translation initiation factor activity"/>
    <property type="evidence" value="ECO:0007669"/>
    <property type="project" value="UniProtKB-KW"/>
</dbReference>
<feature type="region of interest" description="Disordered" evidence="8">
    <location>
        <begin position="28"/>
        <end position="475"/>
    </location>
</feature>
<feature type="compositionally biased region" description="Low complexity" evidence="8">
    <location>
        <begin position="406"/>
        <end position="416"/>
    </location>
</feature>
<dbReference type="GO" id="GO:0016281">
    <property type="term" value="C:eukaryotic translation initiation factor 4F complex"/>
    <property type="evidence" value="ECO:0007669"/>
    <property type="project" value="TreeGrafter"/>
</dbReference>
<feature type="compositionally biased region" description="Pro residues" evidence="8">
    <location>
        <begin position="31"/>
        <end position="40"/>
    </location>
</feature>
<feature type="compositionally biased region" description="Low complexity" evidence="8">
    <location>
        <begin position="446"/>
        <end position="463"/>
    </location>
</feature>
<organism evidence="10 11">
    <name type="scientific">Dimargaris verticillata</name>
    <dbReference type="NCBI Taxonomy" id="2761393"/>
    <lineage>
        <taxon>Eukaryota</taxon>
        <taxon>Fungi</taxon>
        <taxon>Fungi incertae sedis</taxon>
        <taxon>Zoopagomycota</taxon>
        <taxon>Kickxellomycotina</taxon>
        <taxon>Dimargaritomycetes</taxon>
        <taxon>Dimargaritales</taxon>
        <taxon>Dimargaritaceae</taxon>
        <taxon>Dimargaris</taxon>
    </lineage>
</organism>
<feature type="domain" description="MI" evidence="9">
    <location>
        <begin position="1472"/>
        <end position="1595"/>
    </location>
</feature>
<keyword evidence="4" id="KW-0396">Initiation factor</keyword>
<feature type="compositionally biased region" description="Polar residues" evidence="8">
    <location>
        <begin position="220"/>
        <end position="234"/>
    </location>
</feature>
<dbReference type="GO" id="GO:0003729">
    <property type="term" value="F:mRNA binding"/>
    <property type="evidence" value="ECO:0007669"/>
    <property type="project" value="TreeGrafter"/>
</dbReference>
<feature type="compositionally biased region" description="Low complexity" evidence="8">
    <location>
        <begin position="679"/>
        <end position="690"/>
    </location>
</feature>
<dbReference type="Pfam" id="PF02854">
    <property type="entry name" value="MIF4G"/>
    <property type="match status" value="1"/>
</dbReference>
<dbReference type="SUPFAM" id="SSF48371">
    <property type="entry name" value="ARM repeat"/>
    <property type="match status" value="2"/>
</dbReference>
<gene>
    <name evidence="10" type="ORF">H4R34_000273</name>
</gene>
<feature type="region of interest" description="Disordered" evidence="8">
    <location>
        <begin position="1443"/>
        <end position="1472"/>
    </location>
</feature>
<evidence type="ECO:0000256" key="1">
    <source>
        <dbReference type="ARBA" id="ARBA00004496"/>
    </source>
</evidence>
<evidence type="ECO:0000313" key="10">
    <source>
        <dbReference type="EMBL" id="KAJ1985016.1"/>
    </source>
</evidence>
<dbReference type="GO" id="GO:0010494">
    <property type="term" value="C:cytoplasmic stress granule"/>
    <property type="evidence" value="ECO:0007669"/>
    <property type="project" value="UniProtKB-ARBA"/>
</dbReference>
<dbReference type="InterPro" id="IPR016024">
    <property type="entry name" value="ARM-type_fold"/>
</dbReference>
<feature type="compositionally biased region" description="Basic and acidic residues" evidence="8">
    <location>
        <begin position="957"/>
        <end position="966"/>
    </location>
</feature>
<keyword evidence="11" id="KW-1185">Reference proteome</keyword>
<feature type="compositionally biased region" description="Polar residues" evidence="8">
    <location>
        <begin position="46"/>
        <end position="62"/>
    </location>
</feature>
<evidence type="ECO:0000256" key="8">
    <source>
        <dbReference type="SAM" id="MobiDB-lite"/>
    </source>
</evidence>
<feature type="compositionally biased region" description="Low complexity" evidence="8">
    <location>
        <begin position="876"/>
        <end position="891"/>
    </location>
</feature>
<protein>
    <recommendedName>
        <fullName evidence="9">MI domain-containing protein</fullName>
    </recommendedName>
</protein>
<feature type="compositionally biased region" description="Pro residues" evidence="8">
    <location>
        <begin position="239"/>
        <end position="251"/>
    </location>
</feature>
<name>A0A9W8EC06_9FUNG</name>
<evidence type="ECO:0000313" key="11">
    <source>
        <dbReference type="Proteomes" id="UP001151582"/>
    </source>
</evidence>
<feature type="compositionally biased region" description="Basic and acidic residues" evidence="8">
    <location>
        <begin position="865"/>
        <end position="875"/>
    </location>
</feature>
<comment type="subcellular location">
    <subcellularLocation>
        <location evidence="1">Cytoplasm</location>
    </subcellularLocation>
</comment>
<feature type="compositionally biased region" description="Low complexity" evidence="8">
    <location>
        <begin position="67"/>
        <end position="85"/>
    </location>
</feature>
<feature type="compositionally biased region" description="Basic and acidic residues" evidence="8">
    <location>
        <begin position="716"/>
        <end position="725"/>
    </location>
</feature>
<sequence>MSQRSSQPTISIPLSITVPIQSAEKSLPRLPLLPPAPPTDPAVHSLVQSTGASASAIPTLSNPRPTPAAQAPATTPPSTARPRPASFSNASRGKPGSHYAPNGLNRAGGPAHSAPHSHKPGHRNTNIPVQMPASQGSVPRDPIQFGAASEIPPSMSPPSVSEDLTAKSGGELPDLVGTPPSVPRFGAFGSTPNDRKPSIGAGRSPALRAHDTKGPKHYATDNNRGRSASHSNYPNAFGHPPPYPGHGPPHYPRSKGDKGGAHGMGHMHPADMSPVTHPYQPQGPMAPPIPVSFAGHGGHTMHGPPTSHPAMHHPPGPMPGAHPSHQPYYASYGMPSHQQQGSPSGFGYRGNFHPGQRPPHPGVHTKPGGGPPTGYQPPMPAPTPSSAATPPGRPHGVPPMSQPYLSPAHAPSMPHPHVSHPHTGSPHMRPRDKPAGPTPGTPTPPVVTASSSAGSLSMGSTQSPIAGSQPAAMMGGHTAVAQHPWGPPQYYSQMPGQYDPAMNAASYYRPPAGNMYPYPPQFPAAGSPMAPQAASSSMASRLNTSAPAFSPQPKASRAIRIVHPDTKKEVDLKNPPPPQLALSKSDDAAGKSTTPEVSEAEKPTFVPPTPRPVTITAPPEKQTSSTEPAADATVPEPEASHVASQPAASISNESVAPPAAQLDAAVPPTEPMELEDGEIASPASPAIVPATGEAEGDDGVKSSDSEPETISINAKDLAELNRDQPEASPVTPTTTAPTTEVPELERAMSALSVNGSASETPSTSQPTPVSSVQSSQMTSPVPVASAGTPLSRSQSGISLSKESPAHPTMVLDATLLDQVQYPPDMPTPRAEKGVLKYSRDFLLKFQPLCQKRPLNLRSEVIAVDEGHGGRDDGRRSANSGRRGPASGRGSNKTAAGGFFDQGGMGNFATPLRTSEERFAASTAQRGVPGNFAPGFTGPIGAGMNIGPRSTSHASRMGNRESRGSRRGDKKKHHHPTYAPGHGMGEPIKPLVKSENRWKPMSLTDKNQTTEEIPSDEVISRKVKGLLNKLTLEKFDSIFKQILDFALLAAKQGTGHILELVIQLIFEKAIDEPNFSSVYALLCREMTNRVDTVKDETKTDSKGNPLSGVMLFRRYLLSRCQYEFERGWRLETTEEDITKGVVQMMSDEYYEVQKKKRHGLGLIAFIGELYKMGMLTDKIVHSCIVKLLGNTEDPVEEEVESLCKLFFTCGKRIAESESLGKNLDAYFLKVKELAENKKLGSRFRCLLMDVVDLRKRNWQGRSKNTGPKTIAEIHQDAERQKEEMAMQLRKSASSTGRGMPNLHQQMGGGRRGDRASRTLGGAGQDFASASAMRKVGDLSRFGNMNKAKNTSTASLGPGGALMSGLMGGSRGWKDEGAQRGNTTSGGSTPQLSRSNSNVGSANKFNALMGVDDPAHDKKLAPVQKSVSARPKLNLLARGATAGDKLLSPATAEPAPTEGGAAAGGQSSLSSAPQVGKEVRSALLEYASSQDYTELKTCIQEASGSDAEQFLVLSAGFQSALEKGDKLINLMFELIPRLVADNTLARAQMLDGLVVLAKEYEDTVMDYPKLGHHLAQWLLKLNATPAEVVQVLAPLENPSSILPQALDILKPWLEAQVAMPEQDVGSVRDQLQLANMDVKRYFADDSRDSATVSRALSMKDLSDFFPNV</sequence>
<feature type="compositionally biased region" description="Pro residues" evidence="8">
    <location>
        <begin position="391"/>
        <end position="401"/>
    </location>
</feature>
<feature type="compositionally biased region" description="Pro residues" evidence="8">
    <location>
        <begin position="436"/>
        <end position="445"/>
    </location>
</feature>
<dbReference type="OrthoDB" id="514777at2759"/>
<feature type="compositionally biased region" description="Gly residues" evidence="8">
    <location>
        <begin position="1355"/>
        <end position="1369"/>
    </location>
</feature>
<evidence type="ECO:0000256" key="4">
    <source>
        <dbReference type="ARBA" id="ARBA00022540"/>
    </source>
</evidence>
<evidence type="ECO:0000256" key="3">
    <source>
        <dbReference type="ARBA" id="ARBA00022490"/>
    </source>
</evidence>
<evidence type="ECO:0000256" key="7">
    <source>
        <dbReference type="ARBA" id="ARBA00022917"/>
    </source>
</evidence>
<dbReference type="PROSITE" id="PS51366">
    <property type="entry name" value="MI"/>
    <property type="match status" value="1"/>
</dbReference>
<evidence type="ECO:0000256" key="2">
    <source>
        <dbReference type="ARBA" id="ARBA00005775"/>
    </source>
</evidence>
<feature type="compositionally biased region" description="Low complexity" evidence="8">
    <location>
        <begin position="726"/>
        <end position="741"/>
    </location>
</feature>
<keyword evidence="5" id="KW-0597">Phosphoprotein</keyword>
<feature type="compositionally biased region" description="Polar residues" evidence="8">
    <location>
        <begin position="1378"/>
        <end position="1399"/>
    </location>
</feature>
<feature type="region of interest" description="Disordered" evidence="8">
    <location>
        <begin position="865"/>
        <end position="988"/>
    </location>
</feature>
<keyword evidence="6" id="KW-0694">RNA-binding</keyword>
<keyword evidence="3" id="KW-0963">Cytoplasm</keyword>
<feature type="compositionally biased region" description="Low complexity" evidence="8">
    <location>
        <begin position="1447"/>
        <end position="1470"/>
    </location>
</feature>
<comment type="caution">
    <text evidence="10">The sequence shown here is derived from an EMBL/GenBank/DDBJ whole genome shotgun (WGS) entry which is preliminary data.</text>
</comment>
<keyword evidence="7" id="KW-0648">Protein biosynthesis</keyword>
<dbReference type="Pfam" id="PF02847">
    <property type="entry name" value="MA3"/>
    <property type="match status" value="1"/>
</dbReference>
<dbReference type="Gene3D" id="1.25.40.180">
    <property type="match status" value="2"/>
</dbReference>
<proteinExistence type="inferred from homology"/>
<reference evidence="10" key="1">
    <citation type="submission" date="2022-07" db="EMBL/GenBank/DDBJ databases">
        <title>Phylogenomic reconstructions and comparative analyses of Kickxellomycotina fungi.</title>
        <authorList>
            <person name="Reynolds N.K."/>
            <person name="Stajich J.E."/>
            <person name="Barry K."/>
            <person name="Grigoriev I.V."/>
            <person name="Crous P."/>
            <person name="Smith M.E."/>
        </authorList>
    </citation>
    <scope>NUCLEOTIDE SEQUENCE</scope>
    <source>
        <strain evidence="10">RSA 567</strain>
    </source>
</reference>
<feature type="region of interest" description="Disordered" evidence="8">
    <location>
        <begin position="1290"/>
        <end position="1321"/>
    </location>
</feature>
<dbReference type="PANTHER" id="PTHR23253">
    <property type="entry name" value="EUKARYOTIC TRANSLATION INITIATION FACTOR 4 GAMMA"/>
    <property type="match status" value="1"/>
</dbReference>
<feature type="compositionally biased region" description="Pro residues" evidence="8">
    <location>
        <begin position="374"/>
        <end position="383"/>
    </location>
</feature>
<feature type="region of interest" description="Disordered" evidence="8">
    <location>
        <begin position="1347"/>
        <end position="1399"/>
    </location>
</feature>
<feature type="compositionally biased region" description="Polar residues" evidence="8">
    <location>
        <begin position="788"/>
        <end position="801"/>
    </location>
</feature>
<feature type="compositionally biased region" description="Low complexity" evidence="8">
    <location>
        <begin position="760"/>
        <end position="783"/>
    </location>
</feature>
<feature type="compositionally biased region" description="Basic and acidic residues" evidence="8">
    <location>
        <begin position="562"/>
        <end position="572"/>
    </location>
</feature>
<dbReference type="Proteomes" id="UP001151582">
    <property type="component" value="Unassembled WGS sequence"/>
</dbReference>
<feature type="compositionally biased region" description="Polar residues" evidence="8">
    <location>
        <begin position="123"/>
        <end position="137"/>
    </location>
</feature>